<gene>
    <name evidence="1" type="ORF">ATN88_20110</name>
</gene>
<proteinExistence type="predicted"/>
<reference evidence="1 2" key="1">
    <citation type="submission" date="2015-11" db="EMBL/GenBank/DDBJ databases">
        <title>Genomic Taxonomy of the Vibrionaceae.</title>
        <authorList>
            <person name="Gomez-Gil B."/>
            <person name="Enciso-Ibarra J."/>
        </authorList>
    </citation>
    <scope>NUCLEOTIDE SEQUENCE [LARGE SCALE GENOMIC DNA]</scope>
    <source>
        <strain evidence="1 2">CAIM 912</strain>
    </source>
</reference>
<protein>
    <recommendedName>
        <fullName evidence="3">PilZ domain-containing protein</fullName>
    </recommendedName>
</protein>
<dbReference type="AlphaFoldDB" id="A0A135I9I6"/>
<dbReference type="Proteomes" id="UP000070529">
    <property type="component" value="Unassembled WGS sequence"/>
</dbReference>
<dbReference type="RefSeq" id="WP_067414946.1">
    <property type="nucleotide sequence ID" value="NZ_LNTY01000030.1"/>
</dbReference>
<evidence type="ECO:0000313" key="2">
    <source>
        <dbReference type="Proteomes" id="UP000070529"/>
    </source>
</evidence>
<accession>A0A135I9I6</accession>
<sequence>MEKDEEENQQNREFFRLRYNENERPIFLAEGDKFPVCEISEQGVRLLVKEDTQVVDGRIIAGIIQFEDGSEVEIQGKPFRREENELIVRLHHGLELKKINEEQIRIRKKYSRD</sequence>
<dbReference type="EMBL" id="LNTY01000030">
    <property type="protein sequence ID" value="KXF82115.1"/>
    <property type="molecule type" value="Genomic_DNA"/>
</dbReference>
<evidence type="ECO:0000313" key="1">
    <source>
        <dbReference type="EMBL" id="KXF82115.1"/>
    </source>
</evidence>
<dbReference type="OrthoDB" id="5894630at2"/>
<keyword evidence="2" id="KW-1185">Reference proteome</keyword>
<evidence type="ECO:0008006" key="3">
    <source>
        <dbReference type="Google" id="ProtNLM"/>
    </source>
</evidence>
<organism evidence="1 2">
    <name type="scientific">Enterovibrio coralii</name>
    <dbReference type="NCBI Taxonomy" id="294935"/>
    <lineage>
        <taxon>Bacteria</taxon>
        <taxon>Pseudomonadati</taxon>
        <taxon>Pseudomonadota</taxon>
        <taxon>Gammaproteobacteria</taxon>
        <taxon>Vibrionales</taxon>
        <taxon>Vibrionaceae</taxon>
        <taxon>Enterovibrio</taxon>
    </lineage>
</organism>
<name>A0A135I9I6_9GAMM</name>
<comment type="caution">
    <text evidence="1">The sequence shown here is derived from an EMBL/GenBank/DDBJ whole genome shotgun (WGS) entry which is preliminary data.</text>
</comment>